<evidence type="ECO:0000313" key="1">
    <source>
        <dbReference type="EnsemblMetazoa" id="XP_029345033.1"/>
    </source>
</evidence>
<dbReference type="Gene3D" id="1.20.1050.10">
    <property type="match status" value="1"/>
</dbReference>
<evidence type="ECO:0000313" key="2">
    <source>
        <dbReference type="Proteomes" id="UP000007819"/>
    </source>
</evidence>
<dbReference type="EnsemblMetazoa" id="XM_029489173.1">
    <property type="protein sequence ID" value="XP_029345033.1"/>
    <property type="gene ID" value="LOC115034036"/>
</dbReference>
<accession>A0A8R2JR22</accession>
<dbReference type="SUPFAM" id="SSF47616">
    <property type="entry name" value="GST C-terminal domain-like"/>
    <property type="match status" value="1"/>
</dbReference>
<dbReference type="OrthoDB" id="2309723at2759"/>
<dbReference type="KEGG" id="api:115034036"/>
<organism evidence="1 2">
    <name type="scientific">Acyrthosiphon pisum</name>
    <name type="common">Pea aphid</name>
    <dbReference type="NCBI Taxonomy" id="7029"/>
    <lineage>
        <taxon>Eukaryota</taxon>
        <taxon>Metazoa</taxon>
        <taxon>Ecdysozoa</taxon>
        <taxon>Arthropoda</taxon>
        <taxon>Hexapoda</taxon>
        <taxon>Insecta</taxon>
        <taxon>Pterygota</taxon>
        <taxon>Neoptera</taxon>
        <taxon>Paraneoptera</taxon>
        <taxon>Hemiptera</taxon>
        <taxon>Sternorrhyncha</taxon>
        <taxon>Aphidomorpha</taxon>
        <taxon>Aphidoidea</taxon>
        <taxon>Aphididae</taxon>
        <taxon>Macrosiphini</taxon>
        <taxon>Acyrthosiphon</taxon>
    </lineage>
</organism>
<protein>
    <submittedName>
        <fullName evidence="1">Uncharacterized protein</fullName>
    </submittedName>
</protein>
<reference evidence="1" key="2">
    <citation type="submission" date="2022-06" db="UniProtKB">
        <authorList>
            <consortium name="EnsemblMetazoa"/>
        </authorList>
    </citation>
    <scope>IDENTIFICATION</scope>
</reference>
<name>A0A8R2JR22_ACYPI</name>
<dbReference type="InterPro" id="IPR036282">
    <property type="entry name" value="Glutathione-S-Trfase_C_sf"/>
</dbReference>
<dbReference type="Proteomes" id="UP000007819">
    <property type="component" value="Chromosome A2"/>
</dbReference>
<dbReference type="GeneID" id="115034036"/>
<dbReference type="RefSeq" id="XP_029345033.1">
    <property type="nucleotide sequence ID" value="XM_029489173.1"/>
</dbReference>
<sequence>MTVADFTLVASISTFKVAGVDLTKYDNINEWLIKCMNTMDGYEKANQEGIVAVEATLKYLDKKFANLSQTQSL</sequence>
<reference evidence="2" key="1">
    <citation type="submission" date="2010-06" db="EMBL/GenBank/DDBJ databases">
        <authorList>
            <person name="Jiang H."/>
            <person name="Abraham K."/>
            <person name="Ali S."/>
            <person name="Alsbrooks S.L."/>
            <person name="Anim B.N."/>
            <person name="Anosike U.S."/>
            <person name="Attaway T."/>
            <person name="Bandaranaike D.P."/>
            <person name="Battles P.K."/>
            <person name="Bell S.N."/>
            <person name="Bell A.V."/>
            <person name="Beltran B."/>
            <person name="Bickham C."/>
            <person name="Bustamante Y."/>
            <person name="Caleb T."/>
            <person name="Canada A."/>
            <person name="Cardenas V."/>
            <person name="Carter K."/>
            <person name="Chacko J."/>
            <person name="Chandrabose M.N."/>
            <person name="Chavez D."/>
            <person name="Chavez A."/>
            <person name="Chen L."/>
            <person name="Chu H.-S."/>
            <person name="Claassen K.J."/>
            <person name="Cockrell R."/>
            <person name="Collins M."/>
            <person name="Cooper J.A."/>
            <person name="Cree A."/>
            <person name="Curry S.M."/>
            <person name="Da Y."/>
            <person name="Dao M.D."/>
            <person name="Das B."/>
            <person name="Davila M.-L."/>
            <person name="Davy-Carroll L."/>
            <person name="Denson S."/>
            <person name="Dinh H."/>
            <person name="Ebong V.E."/>
            <person name="Edwards J.R."/>
            <person name="Egan A."/>
            <person name="El-Daye J."/>
            <person name="Escobedo L."/>
            <person name="Fernandez S."/>
            <person name="Fernando P.R."/>
            <person name="Flagg N."/>
            <person name="Forbes L.D."/>
            <person name="Fowler R.G."/>
            <person name="Fu Q."/>
            <person name="Gabisi R.A."/>
            <person name="Ganer J."/>
            <person name="Garbino Pronczuk A."/>
            <person name="Garcia R.M."/>
            <person name="Garner T."/>
            <person name="Garrett T.E."/>
            <person name="Gonzalez D.A."/>
            <person name="Hamid H."/>
            <person name="Hawkins E.S."/>
            <person name="Hirani K."/>
            <person name="Hogues M.E."/>
            <person name="Hollins B."/>
            <person name="Hsiao C.-H."/>
            <person name="Jabil R."/>
            <person name="James M.L."/>
            <person name="Jhangiani S.N."/>
            <person name="Johnson B."/>
            <person name="Johnson Q."/>
            <person name="Joshi V."/>
            <person name="Kalu J.B."/>
            <person name="Kam C."/>
            <person name="Kashfia A."/>
            <person name="Keebler J."/>
            <person name="Kisamo H."/>
            <person name="Kovar C.L."/>
            <person name="Lago L.A."/>
            <person name="Lai C.-Y."/>
            <person name="Laidlaw J."/>
            <person name="Lara F."/>
            <person name="Le T.-K."/>
            <person name="Lee S.L."/>
            <person name="Legall F.H."/>
            <person name="Lemon S.J."/>
            <person name="Lewis L.R."/>
            <person name="Li B."/>
            <person name="Liu Y."/>
            <person name="Liu Y.-S."/>
            <person name="Lopez J."/>
            <person name="Lozado R.J."/>
            <person name="Lu J."/>
            <person name="Madu R.C."/>
            <person name="Maheshwari M."/>
            <person name="Maheshwari R."/>
            <person name="Malloy K."/>
            <person name="Martinez E."/>
            <person name="Mathew T."/>
            <person name="Mercado I.C."/>
            <person name="Mercado C."/>
            <person name="Meyer B."/>
            <person name="Montgomery K."/>
            <person name="Morgan M.B."/>
            <person name="Munidasa M."/>
            <person name="Nazareth L.V."/>
            <person name="Nelson J."/>
            <person name="Ng B.M."/>
            <person name="Nguyen N.B."/>
            <person name="Nguyen P.Q."/>
            <person name="Nguyen T."/>
            <person name="Obregon M."/>
            <person name="Okwuonu G.O."/>
            <person name="Onwere C.G."/>
            <person name="Orozco G."/>
            <person name="Parra A."/>
            <person name="Patel S."/>
            <person name="Patil S."/>
            <person name="Perez A."/>
            <person name="Perez Y."/>
            <person name="Pham C."/>
            <person name="Primus E.L."/>
            <person name="Pu L.-L."/>
            <person name="Puazo M."/>
            <person name="Qin X."/>
            <person name="Quiroz J.B."/>
            <person name="Reese J."/>
            <person name="Richards S."/>
            <person name="Rives C.M."/>
            <person name="Robberts R."/>
            <person name="Ruiz S.J."/>
            <person name="Ruiz M.J."/>
            <person name="Santibanez J."/>
            <person name="Schneider B.W."/>
            <person name="Sisson I."/>
            <person name="Smith M."/>
            <person name="Sodergren E."/>
            <person name="Song X.-Z."/>
            <person name="Song B.B."/>
            <person name="Summersgill H."/>
            <person name="Thelus R."/>
            <person name="Thornton R.D."/>
            <person name="Trejos Z.Y."/>
            <person name="Usmani K."/>
            <person name="Vattathil S."/>
            <person name="Villasana D."/>
            <person name="Walker D.L."/>
            <person name="Wang S."/>
            <person name="Wang K."/>
            <person name="White C.S."/>
            <person name="Williams A.C."/>
            <person name="Williamson J."/>
            <person name="Wilson K."/>
            <person name="Woghiren I.O."/>
            <person name="Woodworth J.R."/>
            <person name="Worley K.C."/>
            <person name="Wright R.A."/>
            <person name="Wu W."/>
            <person name="Young L."/>
            <person name="Zhang L."/>
            <person name="Zhang J."/>
            <person name="Zhu Y."/>
            <person name="Muzny D.M."/>
            <person name="Weinstock G."/>
            <person name="Gibbs R.A."/>
        </authorList>
    </citation>
    <scope>NUCLEOTIDE SEQUENCE [LARGE SCALE GENOMIC DNA]</scope>
    <source>
        <strain evidence="2">LSR1</strain>
    </source>
</reference>
<proteinExistence type="predicted"/>
<dbReference type="AlphaFoldDB" id="A0A8R2JR22"/>
<keyword evidence="2" id="KW-1185">Reference proteome</keyword>